<evidence type="ECO:0000256" key="8">
    <source>
        <dbReference type="ARBA" id="ARBA00023136"/>
    </source>
</evidence>
<dbReference type="GO" id="GO:0055085">
    <property type="term" value="P:transmembrane transport"/>
    <property type="evidence" value="ECO:0007669"/>
    <property type="project" value="InterPro"/>
</dbReference>
<dbReference type="InterPro" id="IPR000515">
    <property type="entry name" value="MetI-like"/>
</dbReference>
<dbReference type="AlphaFoldDB" id="A0A154L1L9"/>
<keyword evidence="5" id="KW-0571">Peptide transport</keyword>
<dbReference type="CDD" id="cd06261">
    <property type="entry name" value="TM_PBP2"/>
    <property type="match status" value="1"/>
</dbReference>
<evidence type="ECO:0000259" key="10">
    <source>
        <dbReference type="PROSITE" id="PS50928"/>
    </source>
</evidence>
<feature type="transmembrane region" description="Helical" evidence="9">
    <location>
        <begin position="201"/>
        <end position="230"/>
    </location>
</feature>
<evidence type="ECO:0000256" key="9">
    <source>
        <dbReference type="RuleBase" id="RU363032"/>
    </source>
</evidence>
<keyword evidence="4 9" id="KW-0812">Transmembrane</keyword>
<evidence type="ECO:0000256" key="2">
    <source>
        <dbReference type="ARBA" id="ARBA00022448"/>
    </source>
</evidence>
<accession>A0A154L1L9</accession>
<evidence type="ECO:0000313" key="11">
    <source>
        <dbReference type="EMBL" id="KZB61966.1"/>
    </source>
</evidence>
<comment type="subcellular location">
    <subcellularLocation>
        <location evidence="1 9">Cell membrane</location>
        <topology evidence="1 9">Multi-pass membrane protein</topology>
    </subcellularLocation>
</comment>
<name>A0A154L1L9_9PROT</name>
<dbReference type="GO" id="GO:0015031">
    <property type="term" value="P:protein transport"/>
    <property type="evidence" value="ECO:0007669"/>
    <property type="project" value="UniProtKB-KW"/>
</dbReference>
<organism evidence="11 12">
    <name type="scientific">Thalassospira lucentensis</name>
    <dbReference type="NCBI Taxonomy" id="168935"/>
    <lineage>
        <taxon>Bacteria</taxon>
        <taxon>Pseudomonadati</taxon>
        <taxon>Pseudomonadota</taxon>
        <taxon>Alphaproteobacteria</taxon>
        <taxon>Rhodospirillales</taxon>
        <taxon>Thalassospiraceae</taxon>
        <taxon>Thalassospira</taxon>
    </lineage>
</organism>
<protein>
    <submittedName>
        <fullName evidence="11">Sodium:proton antiporter</fullName>
    </submittedName>
</protein>
<gene>
    <name evidence="11" type="ORF">AUP42_03055</name>
</gene>
<reference evidence="11 12" key="1">
    <citation type="submission" date="2015-12" db="EMBL/GenBank/DDBJ databases">
        <title>Genome sequence of Thalassospira lucentensis MCCC 1A02072.</title>
        <authorList>
            <person name="Lu L."/>
            <person name="Lai Q."/>
            <person name="Shao Z."/>
            <person name="Qian P."/>
        </authorList>
    </citation>
    <scope>NUCLEOTIDE SEQUENCE [LARGE SCALE GENOMIC DNA]</scope>
    <source>
        <strain evidence="11 12">MCCC 1A02072</strain>
    </source>
</reference>
<dbReference type="InterPro" id="IPR035906">
    <property type="entry name" value="MetI-like_sf"/>
</dbReference>
<proteinExistence type="inferred from homology"/>
<feature type="domain" description="ABC transmembrane type-1" evidence="10">
    <location>
        <begin position="88"/>
        <end position="273"/>
    </location>
</feature>
<comment type="caution">
    <text evidence="11">The sequence shown here is derived from an EMBL/GenBank/DDBJ whole genome shotgun (WGS) entry which is preliminary data.</text>
</comment>
<dbReference type="Pfam" id="PF00528">
    <property type="entry name" value="BPD_transp_1"/>
    <property type="match status" value="1"/>
</dbReference>
<dbReference type="Proteomes" id="UP000076335">
    <property type="component" value="Unassembled WGS sequence"/>
</dbReference>
<dbReference type="OrthoDB" id="9774870at2"/>
<keyword evidence="2 9" id="KW-0813">Transport</keyword>
<feature type="transmembrane region" description="Helical" evidence="9">
    <location>
        <begin position="254"/>
        <end position="273"/>
    </location>
</feature>
<dbReference type="EMBL" id="LPVY01000021">
    <property type="protein sequence ID" value="KZB61966.1"/>
    <property type="molecule type" value="Genomic_DNA"/>
</dbReference>
<keyword evidence="3" id="KW-1003">Cell membrane</keyword>
<dbReference type="GO" id="GO:0005886">
    <property type="term" value="C:plasma membrane"/>
    <property type="evidence" value="ECO:0007669"/>
    <property type="project" value="UniProtKB-SubCell"/>
</dbReference>
<evidence type="ECO:0000256" key="1">
    <source>
        <dbReference type="ARBA" id="ARBA00004651"/>
    </source>
</evidence>
<dbReference type="PANTHER" id="PTHR43386">
    <property type="entry name" value="OLIGOPEPTIDE TRANSPORT SYSTEM PERMEASE PROTEIN APPC"/>
    <property type="match status" value="1"/>
</dbReference>
<keyword evidence="7 9" id="KW-1133">Transmembrane helix</keyword>
<dbReference type="PROSITE" id="PS50928">
    <property type="entry name" value="ABC_TM1"/>
    <property type="match status" value="1"/>
</dbReference>
<sequence>MLARSFVPKSVAHEKLATLLGRNGNMYAAIVVSVMVAILILPFFAPHDPYQTQFLFRLQPPSLDYPLGTDAMGRCVFSRLLYGARLTTASAIVVVIASSLFGSLLGTVAAMIGGTPDRILMRFCEGISVFPALAISMIIAGVLGLGLNAVIIALIAIHWTDYARIVRNAVIVERAKPYVMAAEALGAPHHRIARRHILPNIVGPLLTLGAYSMSWVILSFAGLSFLGLGVEPGTPEWGLMIAESRNYLRDYPRLVLAPGLTIAGFVIAVNLLGDALGDRFRLSQINYLH</sequence>
<feature type="transmembrane region" description="Helical" evidence="9">
    <location>
        <begin position="26"/>
        <end position="45"/>
    </location>
</feature>
<dbReference type="GO" id="GO:0015833">
    <property type="term" value="P:peptide transport"/>
    <property type="evidence" value="ECO:0007669"/>
    <property type="project" value="UniProtKB-KW"/>
</dbReference>
<dbReference type="InterPro" id="IPR050366">
    <property type="entry name" value="BP-dependent_transpt_permease"/>
</dbReference>
<evidence type="ECO:0000256" key="3">
    <source>
        <dbReference type="ARBA" id="ARBA00022475"/>
    </source>
</evidence>
<dbReference type="Gene3D" id="1.10.3720.10">
    <property type="entry name" value="MetI-like"/>
    <property type="match status" value="1"/>
</dbReference>
<keyword evidence="6" id="KW-0653">Protein transport</keyword>
<evidence type="ECO:0000256" key="6">
    <source>
        <dbReference type="ARBA" id="ARBA00022927"/>
    </source>
</evidence>
<evidence type="ECO:0000256" key="5">
    <source>
        <dbReference type="ARBA" id="ARBA00022856"/>
    </source>
</evidence>
<comment type="similarity">
    <text evidence="9">Belongs to the binding-protein-dependent transport system permease family.</text>
</comment>
<dbReference type="PANTHER" id="PTHR43386:SF1">
    <property type="entry name" value="D,D-DIPEPTIDE TRANSPORT SYSTEM PERMEASE PROTEIN DDPC-RELATED"/>
    <property type="match status" value="1"/>
</dbReference>
<evidence type="ECO:0000313" key="12">
    <source>
        <dbReference type="Proteomes" id="UP000076335"/>
    </source>
</evidence>
<keyword evidence="8 9" id="KW-0472">Membrane</keyword>
<dbReference type="RefSeq" id="WP_062952552.1">
    <property type="nucleotide sequence ID" value="NZ_LPVY01000021.1"/>
</dbReference>
<evidence type="ECO:0000256" key="7">
    <source>
        <dbReference type="ARBA" id="ARBA00022989"/>
    </source>
</evidence>
<feature type="transmembrane region" description="Helical" evidence="9">
    <location>
        <begin position="89"/>
        <end position="112"/>
    </location>
</feature>
<evidence type="ECO:0000256" key="4">
    <source>
        <dbReference type="ARBA" id="ARBA00022692"/>
    </source>
</evidence>
<dbReference type="SUPFAM" id="SSF161098">
    <property type="entry name" value="MetI-like"/>
    <property type="match status" value="1"/>
</dbReference>
<feature type="transmembrane region" description="Helical" evidence="9">
    <location>
        <begin position="132"/>
        <end position="157"/>
    </location>
</feature>